<evidence type="ECO:0000256" key="5">
    <source>
        <dbReference type="ARBA" id="ARBA00022960"/>
    </source>
</evidence>
<dbReference type="PANTHER" id="PTHR30474:SF2">
    <property type="entry name" value="PEPTIDOGLYCAN GLYCOSYLTRANSFERASE FTSW-RELATED"/>
    <property type="match status" value="1"/>
</dbReference>
<dbReference type="GO" id="GO:0051301">
    <property type="term" value="P:cell division"/>
    <property type="evidence" value="ECO:0007669"/>
    <property type="project" value="InterPro"/>
</dbReference>
<feature type="transmembrane region" description="Helical" evidence="16">
    <location>
        <begin position="74"/>
        <end position="93"/>
    </location>
</feature>
<comment type="similarity">
    <text evidence="11">Belongs to the SEDS family. FtsW subfamily.</text>
</comment>
<name>A0A9D9EJ85_9BACT</name>
<feature type="transmembrane region" description="Helical" evidence="16">
    <location>
        <begin position="165"/>
        <end position="183"/>
    </location>
</feature>
<evidence type="ECO:0000313" key="18">
    <source>
        <dbReference type="Proteomes" id="UP000823637"/>
    </source>
</evidence>
<dbReference type="GO" id="GO:0008360">
    <property type="term" value="P:regulation of cell shape"/>
    <property type="evidence" value="ECO:0007669"/>
    <property type="project" value="UniProtKB-KW"/>
</dbReference>
<evidence type="ECO:0000256" key="2">
    <source>
        <dbReference type="ARBA" id="ARBA00022676"/>
    </source>
</evidence>
<evidence type="ECO:0000256" key="3">
    <source>
        <dbReference type="ARBA" id="ARBA00022679"/>
    </source>
</evidence>
<evidence type="ECO:0000256" key="6">
    <source>
        <dbReference type="ARBA" id="ARBA00022984"/>
    </source>
</evidence>
<keyword evidence="4 16" id="KW-0812">Transmembrane</keyword>
<keyword evidence="2" id="KW-0328">Glycosyltransferase</keyword>
<feature type="transmembrane region" description="Helical" evidence="16">
    <location>
        <begin position="319"/>
        <end position="343"/>
    </location>
</feature>
<feature type="transmembrane region" description="Helical" evidence="16">
    <location>
        <begin position="142"/>
        <end position="159"/>
    </location>
</feature>
<evidence type="ECO:0000256" key="15">
    <source>
        <dbReference type="ARBA" id="ARBA00049902"/>
    </source>
</evidence>
<sequence>MGFWSVIIKGDRRLWGIIAALIFSSLVIMASASSQIAFKSEHLYDPFASHFIFLTAGVIVMFVTSNIPYRFLRIMTYPIVFVSFILLALTPLIGTEINGAVRSINIFGFEFQPLELGKFSVVLLISDILSRYQNDERFGGKYFWIMTAAIITFCGLIAYQNLSTAIMLFLVAFALMLIGRVKFSQLLQLGGVLAVLLLMFFFLIKVFPDAVPDRMVTWGNRIEDFATEMTADKNDADRYRITDENRQIMNSKIAIANGISPSGPGNSEQRDYLPLAFSDFIFAVIVEEYGILGAVFTIALYLGILFIGGQIARNCDRAYPALLVTGLSILIVLQAMISMAVTVQLGPVTGQPLPLISRGGTSILVTSAYLGIILSISQYTRELRKPSIVIDINGTAADSTTVHATATDTIAE</sequence>
<dbReference type="Pfam" id="PF01098">
    <property type="entry name" value="FTSW_RODA_SPOVE"/>
    <property type="match status" value="1"/>
</dbReference>
<comment type="subcellular location">
    <subcellularLocation>
        <location evidence="1">Membrane</location>
        <topology evidence="1">Multi-pass membrane protein</topology>
    </subcellularLocation>
</comment>
<dbReference type="EMBL" id="JADIMR010000113">
    <property type="protein sequence ID" value="MBO8447575.1"/>
    <property type="molecule type" value="Genomic_DNA"/>
</dbReference>
<keyword evidence="7 16" id="KW-1133">Transmembrane helix</keyword>
<dbReference type="GO" id="GO:0032153">
    <property type="term" value="C:cell division site"/>
    <property type="evidence" value="ECO:0007669"/>
    <property type="project" value="TreeGrafter"/>
</dbReference>
<evidence type="ECO:0000256" key="10">
    <source>
        <dbReference type="ARBA" id="ARBA00033270"/>
    </source>
</evidence>
<dbReference type="GO" id="GO:0008955">
    <property type="term" value="F:peptidoglycan glycosyltransferase activity"/>
    <property type="evidence" value="ECO:0007669"/>
    <property type="project" value="UniProtKB-EC"/>
</dbReference>
<feature type="transmembrane region" description="Helical" evidence="16">
    <location>
        <begin position="113"/>
        <end position="130"/>
    </location>
</feature>
<evidence type="ECO:0000256" key="1">
    <source>
        <dbReference type="ARBA" id="ARBA00004141"/>
    </source>
</evidence>
<comment type="catalytic activity">
    <reaction evidence="15">
        <text>[GlcNAc-(1-&gt;4)-Mur2Ac(oyl-L-Ala-gamma-D-Glu-L-Lys-D-Ala-D-Ala)](n)-di-trans,octa-cis-undecaprenyl diphosphate + beta-D-GlcNAc-(1-&gt;4)-Mur2Ac(oyl-L-Ala-gamma-D-Glu-L-Lys-D-Ala-D-Ala)-di-trans,octa-cis-undecaprenyl diphosphate = [GlcNAc-(1-&gt;4)-Mur2Ac(oyl-L-Ala-gamma-D-Glu-L-Lys-D-Ala-D-Ala)](n+1)-di-trans,octa-cis-undecaprenyl diphosphate + di-trans,octa-cis-undecaprenyl diphosphate + H(+)</text>
        <dbReference type="Rhea" id="RHEA:23708"/>
        <dbReference type="Rhea" id="RHEA-COMP:9602"/>
        <dbReference type="Rhea" id="RHEA-COMP:9603"/>
        <dbReference type="ChEBI" id="CHEBI:15378"/>
        <dbReference type="ChEBI" id="CHEBI:58405"/>
        <dbReference type="ChEBI" id="CHEBI:60033"/>
        <dbReference type="ChEBI" id="CHEBI:78435"/>
        <dbReference type="EC" id="2.4.99.28"/>
    </reaction>
</comment>
<keyword evidence="6" id="KW-0573">Peptidoglycan synthesis</keyword>
<evidence type="ECO:0000256" key="7">
    <source>
        <dbReference type="ARBA" id="ARBA00022989"/>
    </source>
</evidence>
<dbReference type="InterPro" id="IPR001182">
    <property type="entry name" value="FtsW/RodA"/>
</dbReference>
<keyword evidence="5" id="KW-0133">Cell shape</keyword>
<proteinExistence type="inferred from homology"/>
<feature type="transmembrane region" description="Helical" evidence="16">
    <location>
        <begin position="14"/>
        <end position="36"/>
    </location>
</feature>
<keyword evidence="3" id="KW-0808">Transferase</keyword>
<reference evidence="17" key="1">
    <citation type="submission" date="2020-10" db="EMBL/GenBank/DDBJ databases">
        <authorList>
            <person name="Gilroy R."/>
        </authorList>
    </citation>
    <scope>NUCLEOTIDE SEQUENCE</scope>
    <source>
        <strain evidence="17">D3-1215</strain>
    </source>
</reference>
<feature type="transmembrane region" description="Helical" evidence="16">
    <location>
        <begin position="280"/>
        <end position="307"/>
    </location>
</feature>
<dbReference type="GO" id="GO:0009252">
    <property type="term" value="P:peptidoglycan biosynthetic process"/>
    <property type="evidence" value="ECO:0007669"/>
    <property type="project" value="UniProtKB-KW"/>
</dbReference>
<evidence type="ECO:0000256" key="8">
    <source>
        <dbReference type="ARBA" id="ARBA00023136"/>
    </source>
</evidence>
<evidence type="ECO:0000256" key="11">
    <source>
        <dbReference type="ARBA" id="ARBA00038053"/>
    </source>
</evidence>
<protein>
    <recommendedName>
        <fullName evidence="12">Probable peptidoglycan glycosyltransferase FtsW</fullName>
        <ecNumber evidence="14">2.4.99.28</ecNumber>
    </recommendedName>
    <alternativeName>
        <fullName evidence="13">Cell division protein FtsW</fullName>
    </alternativeName>
    <alternativeName>
        <fullName evidence="10">Cell wall polymerase</fullName>
    </alternativeName>
    <alternativeName>
        <fullName evidence="9">Peptidoglycan polymerase</fullName>
    </alternativeName>
</protein>
<evidence type="ECO:0000313" key="17">
    <source>
        <dbReference type="EMBL" id="MBO8447575.1"/>
    </source>
</evidence>
<gene>
    <name evidence="17" type="ORF">IAC32_07525</name>
</gene>
<reference evidence="17" key="2">
    <citation type="journal article" date="2021" name="PeerJ">
        <title>Extensive microbial diversity within the chicken gut microbiome revealed by metagenomics and culture.</title>
        <authorList>
            <person name="Gilroy R."/>
            <person name="Ravi A."/>
            <person name="Getino M."/>
            <person name="Pursley I."/>
            <person name="Horton D.L."/>
            <person name="Alikhan N.F."/>
            <person name="Baker D."/>
            <person name="Gharbi K."/>
            <person name="Hall N."/>
            <person name="Watson M."/>
            <person name="Adriaenssens E.M."/>
            <person name="Foster-Nyarko E."/>
            <person name="Jarju S."/>
            <person name="Secka A."/>
            <person name="Antonio M."/>
            <person name="Oren A."/>
            <person name="Chaudhuri R.R."/>
            <person name="La Ragione R."/>
            <person name="Hildebrand F."/>
            <person name="Pallen M.J."/>
        </authorList>
    </citation>
    <scope>NUCLEOTIDE SEQUENCE</scope>
    <source>
        <strain evidence="17">D3-1215</strain>
    </source>
</reference>
<dbReference type="Proteomes" id="UP000823637">
    <property type="component" value="Unassembled WGS sequence"/>
</dbReference>
<evidence type="ECO:0000256" key="12">
    <source>
        <dbReference type="ARBA" id="ARBA00041185"/>
    </source>
</evidence>
<feature type="transmembrane region" description="Helical" evidence="16">
    <location>
        <begin position="355"/>
        <end position="376"/>
    </location>
</feature>
<dbReference type="PANTHER" id="PTHR30474">
    <property type="entry name" value="CELL CYCLE PROTEIN"/>
    <property type="match status" value="1"/>
</dbReference>
<dbReference type="GO" id="GO:0015648">
    <property type="term" value="F:lipid-linked peptidoglycan transporter activity"/>
    <property type="evidence" value="ECO:0007669"/>
    <property type="project" value="TreeGrafter"/>
</dbReference>
<evidence type="ECO:0000256" key="14">
    <source>
        <dbReference type="ARBA" id="ARBA00044770"/>
    </source>
</evidence>
<feature type="transmembrane region" description="Helical" evidence="16">
    <location>
        <begin position="190"/>
        <end position="208"/>
    </location>
</feature>
<dbReference type="EC" id="2.4.99.28" evidence="14"/>
<evidence type="ECO:0000256" key="4">
    <source>
        <dbReference type="ARBA" id="ARBA00022692"/>
    </source>
</evidence>
<dbReference type="GO" id="GO:0005886">
    <property type="term" value="C:plasma membrane"/>
    <property type="evidence" value="ECO:0007669"/>
    <property type="project" value="TreeGrafter"/>
</dbReference>
<keyword evidence="8 16" id="KW-0472">Membrane</keyword>
<feature type="transmembrane region" description="Helical" evidence="16">
    <location>
        <begin position="48"/>
        <end position="67"/>
    </location>
</feature>
<evidence type="ECO:0000256" key="9">
    <source>
        <dbReference type="ARBA" id="ARBA00032370"/>
    </source>
</evidence>
<dbReference type="AlphaFoldDB" id="A0A9D9EJ85"/>
<organism evidence="17 18">
    <name type="scientific">Candidatus Enterocola intestinipullorum</name>
    <dbReference type="NCBI Taxonomy" id="2840783"/>
    <lineage>
        <taxon>Bacteria</taxon>
        <taxon>Pseudomonadati</taxon>
        <taxon>Bacteroidota</taxon>
        <taxon>Bacteroidia</taxon>
        <taxon>Bacteroidales</taxon>
        <taxon>Candidatus Enterocola</taxon>
    </lineage>
</organism>
<evidence type="ECO:0000256" key="16">
    <source>
        <dbReference type="SAM" id="Phobius"/>
    </source>
</evidence>
<comment type="caution">
    <text evidence="17">The sequence shown here is derived from an EMBL/GenBank/DDBJ whole genome shotgun (WGS) entry which is preliminary data.</text>
</comment>
<accession>A0A9D9EJ85</accession>
<evidence type="ECO:0000256" key="13">
    <source>
        <dbReference type="ARBA" id="ARBA00041418"/>
    </source>
</evidence>